<evidence type="ECO:0000313" key="2">
    <source>
        <dbReference type="EMBL" id="EKC55546.1"/>
    </source>
</evidence>
<feature type="non-terminal residue" evidence="2">
    <location>
        <position position="24"/>
    </location>
</feature>
<accession>K1T8D8</accession>
<protein>
    <submittedName>
        <fullName evidence="2">Uncharacterized protein</fullName>
    </submittedName>
</protein>
<comment type="caution">
    <text evidence="2">The sequence shown here is derived from an EMBL/GenBank/DDBJ whole genome shotgun (WGS) entry which is preliminary data.</text>
</comment>
<evidence type="ECO:0000256" key="1">
    <source>
        <dbReference type="SAM" id="MobiDB-lite"/>
    </source>
</evidence>
<proteinExistence type="predicted"/>
<name>K1T8D8_9ZZZZ</name>
<dbReference type="AlphaFoldDB" id="K1T8D8"/>
<feature type="region of interest" description="Disordered" evidence="1">
    <location>
        <begin position="1"/>
        <end position="24"/>
    </location>
</feature>
<organism evidence="2">
    <name type="scientific">human gut metagenome</name>
    <dbReference type="NCBI Taxonomy" id="408170"/>
    <lineage>
        <taxon>unclassified sequences</taxon>
        <taxon>metagenomes</taxon>
        <taxon>organismal metagenomes</taxon>
    </lineage>
</organism>
<sequence length="24" mass="2887">MKKTSERKYIKIRGANEHNLKNID</sequence>
<gene>
    <name evidence="2" type="ORF">LEA_15289</name>
</gene>
<dbReference type="EMBL" id="AJWY01010437">
    <property type="protein sequence ID" value="EKC55546.1"/>
    <property type="molecule type" value="Genomic_DNA"/>
</dbReference>
<reference evidence="2" key="1">
    <citation type="journal article" date="2013" name="Environ. Microbiol.">
        <title>Microbiota from the distal guts of lean and obese adolescents exhibit partial functional redundancy besides clear differences in community structure.</title>
        <authorList>
            <person name="Ferrer M."/>
            <person name="Ruiz A."/>
            <person name="Lanza F."/>
            <person name="Haange S.B."/>
            <person name="Oberbach A."/>
            <person name="Till H."/>
            <person name="Bargiela R."/>
            <person name="Campoy C."/>
            <person name="Segura M.T."/>
            <person name="Richter M."/>
            <person name="von Bergen M."/>
            <person name="Seifert J."/>
            <person name="Suarez A."/>
        </authorList>
    </citation>
    <scope>NUCLEOTIDE SEQUENCE</scope>
</reference>